<protein>
    <submittedName>
        <fullName evidence="2">Uncharacterized protein</fullName>
    </submittedName>
</protein>
<evidence type="ECO:0000313" key="2">
    <source>
        <dbReference type="EMBL" id="MBB5287112.1"/>
    </source>
</evidence>
<keyword evidence="1" id="KW-0812">Transmembrane</keyword>
<accession>A0A840TZQ0</accession>
<keyword evidence="1" id="KW-0472">Membrane</keyword>
<reference evidence="2 3" key="1">
    <citation type="submission" date="2020-08" db="EMBL/GenBank/DDBJ databases">
        <title>Genomic Encyclopedia of Type Strains, Phase IV (KMG-IV): sequencing the most valuable type-strain genomes for metagenomic binning, comparative biology and taxonomic classification.</title>
        <authorList>
            <person name="Goeker M."/>
        </authorList>
    </citation>
    <scope>NUCLEOTIDE SEQUENCE [LARGE SCALE GENOMIC DNA]</scope>
    <source>
        <strain evidence="2 3">DSM 105074</strain>
    </source>
</reference>
<comment type="caution">
    <text evidence="2">The sequence shown here is derived from an EMBL/GenBank/DDBJ whole genome shotgun (WGS) entry which is preliminary data.</text>
</comment>
<dbReference type="RefSeq" id="WP_184178893.1">
    <property type="nucleotide sequence ID" value="NZ_JACHGF010000014.1"/>
</dbReference>
<dbReference type="AlphaFoldDB" id="A0A840TZQ0"/>
<sequence>MRKTFLFLKALGRLIVVALHLVVLGAWLWLYDRRKKIGFWLVWILLVPLVFGRYLWSDLRHGRFRHATAWVKTGLVRQTVWHRLVLGR</sequence>
<dbReference type="Proteomes" id="UP000557307">
    <property type="component" value="Unassembled WGS sequence"/>
</dbReference>
<evidence type="ECO:0000313" key="3">
    <source>
        <dbReference type="Proteomes" id="UP000557307"/>
    </source>
</evidence>
<evidence type="ECO:0000256" key="1">
    <source>
        <dbReference type="SAM" id="Phobius"/>
    </source>
</evidence>
<feature type="transmembrane region" description="Helical" evidence="1">
    <location>
        <begin position="12"/>
        <end position="31"/>
    </location>
</feature>
<keyword evidence="3" id="KW-1185">Reference proteome</keyword>
<proteinExistence type="predicted"/>
<keyword evidence="1" id="KW-1133">Transmembrane helix</keyword>
<feature type="transmembrane region" description="Helical" evidence="1">
    <location>
        <begin position="37"/>
        <end position="56"/>
    </location>
</feature>
<dbReference type="EMBL" id="JACHGF010000014">
    <property type="protein sequence ID" value="MBB5287112.1"/>
    <property type="molecule type" value="Genomic_DNA"/>
</dbReference>
<organism evidence="2 3">
    <name type="scientific">Rhabdobacter roseus</name>
    <dbReference type="NCBI Taxonomy" id="1655419"/>
    <lineage>
        <taxon>Bacteria</taxon>
        <taxon>Pseudomonadati</taxon>
        <taxon>Bacteroidota</taxon>
        <taxon>Cytophagia</taxon>
        <taxon>Cytophagales</taxon>
        <taxon>Cytophagaceae</taxon>
        <taxon>Rhabdobacter</taxon>
    </lineage>
</organism>
<name>A0A840TZQ0_9BACT</name>
<gene>
    <name evidence="2" type="ORF">HNQ92_005274</name>
</gene>